<feature type="active site" description="Proton acceptor; specific for D-alanine" evidence="4">
    <location>
        <position position="56"/>
    </location>
</feature>
<feature type="domain" description="Alanine racemase C-terminal" evidence="5">
    <location>
        <begin position="264"/>
        <end position="391"/>
    </location>
</feature>
<dbReference type="CDD" id="cd00430">
    <property type="entry name" value="PLPDE_III_AR"/>
    <property type="match status" value="1"/>
</dbReference>
<dbReference type="PROSITE" id="PS00395">
    <property type="entry name" value="ALANINE_RACEMASE"/>
    <property type="match status" value="1"/>
</dbReference>
<feature type="binding site" evidence="4">
    <location>
        <position position="333"/>
    </location>
    <ligand>
        <name>substrate</name>
    </ligand>
</feature>
<evidence type="ECO:0000259" key="5">
    <source>
        <dbReference type="SMART" id="SM01005"/>
    </source>
</evidence>
<dbReference type="InterPro" id="IPR009006">
    <property type="entry name" value="Ala_racemase/Decarboxylase_C"/>
</dbReference>
<evidence type="ECO:0000313" key="7">
    <source>
        <dbReference type="Proteomes" id="UP001527882"/>
    </source>
</evidence>
<keyword evidence="3 4" id="KW-0413">Isomerase</keyword>
<dbReference type="Gene3D" id="3.20.20.10">
    <property type="entry name" value="Alanine racemase"/>
    <property type="match status" value="1"/>
</dbReference>
<comment type="similarity">
    <text evidence="4">Belongs to the alanine racemase family.</text>
</comment>
<dbReference type="InterPro" id="IPR011079">
    <property type="entry name" value="Ala_racemase_C"/>
</dbReference>
<dbReference type="PRINTS" id="PR00992">
    <property type="entry name" value="ALARACEMASE"/>
</dbReference>
<dbReference type="SUPFAM" id="SSF50621">
    <property type="entry name" value="Alanine racemase C-terminal domain-like"/>
    <property type="match status" value="1"/>
</dbReference>
<dbReference type="PANTHER" id="PTHR30511">
    <property type="entry name" value="ALANINE RACEMASE"/>
    <property type="match status" value="1"/>
</dbReference>
<dbReference type="EMBL" id="JAQAGZ010000016">
    <property type="protein sequence ID" value="MCZ8515248.1"/>
    <property type="molecule type" value="Genomic_DNA"/>
</dbReference>
<dbReference type="InterPro" id="IPR029066">
    <property type="entry name" value="PLP-binding_barrel"/>
</dbReference>
<dbReference type="HAMAP" id="MF_01201">
    <property type="entry name" value="Ala_racemase"/>
    <property type="match status" value="1"/>
</dbReference>
<dbReference type="GO" id="GO:0008784">
    <property type="term" value="F:alanine racemase activity"/>
    <property type="evidence" value="ECO:0007669"/>
    <property type="project" value="UniProtKB-EC"/>
</dbReference>
<comment type="pathway">
    <text evidence="4">Amino-acid biosynthesis; D-alanine biosynthesis; D-alanine from L-alanine: step 1/1.</text>
</comment>
<feature type="modified residue" description="N6-(pyridoxal phosphate)lysine" evidence="4">
    <location>
        <position position="56"/>
    </location>
</feature>
<evidence type="ECO:0000256" key="3">
    <source>
        <dbReference type="ARBA" id="ARBA00023235"/>
    </source>
</evidence>
<dbReference type="SUPFAM" id="SSF51419">
    <property type="entry name" value="PLP-binding barrel"/>
    <property type="match status" value="1"/>
</dbReference>
<evidence type="ECO:0000256" key="4">
    <source>
        <dbReference type="HAMAP-Rule" id="MF_01201"/>
    </source>
</evidence>
<dbReference type="InterPro" id="IPR000821">
    <property type="entry name" value="Ala_racemase"/>
</dbReference>
<gene>
    <name evidence="6" type="primary">alr</name>
    <name evidence="6" type="ORF">O9H85_23085</name>
</gene>
<comment type="cofactor">
    <cofactor evidence="1 4">
        <name>pyridoxal 5'-phosphate</name>
        <dbReference type="ChEBI" id="CHEBI:597326"/>
    </cofactor>
</comment>
<dbReference type="Gene3D" id="2.40.37.10">
    <property type="entry name" value="Lyase, Ornithine Decarboxylase, Chain A, domain 1"/>
    <property type="match status" value="1"/>
</dbReference>
<dbReference type="InterPro" id="IPR020622">
    <property type="entry name" value="Ala_racemase_pyridoxalP-BS"/>
</dbReference>
<evidence type="ECO:0000256" key="1">
    <source>
        <dbReference type="ARBA" id="ARBA00001933"/>
    </source>
</evidence>
<sequence>MQTVNPKPKQLIPAGDLFHNSYRPTKAEISLDAIASNAAYFQSLLQRPCKWMAVVKANGYGHGAIETAKAALEVGADYLGVAFLDEALRLRVSGIAAPILLLGFTPKEALRTAIVNGITLTVYEDDVMDTVIREAEALQVEARIHLKIETGMNRLGVTSVNDALHLARKTADSRYTILEGAFTHFANSDHSDPAYTEQQFSKFLAYREAFRDAGINLPLWHCCNSAAAIAYPHMHLDMVRVGISLFGLKPSGNDMFSNVPLKPAMRLISQVVSLKTVPQSQPIGYGCTYTPKTDALIATIPIGYADGLPRVLSNTGTAIVRGRQAPIAGRICMDQLMLDVTGVPNVQVGDEVLLFGSNKDQVTVDDIARIAQTIHYEVVCGISTRVPRVYVKQDRIISTNFI</sequence>
<dbReference type="RefSeq" id="WP_269883779.1">
    <property type="nucleotide sequence ID" value="NZ_JAQAGZ010000016.1"/>
</dbReference>
<keyword evidence="2 4" id="KW-0663">Pyridoxal phosphate</keyword>
<proteinExistence type="inferred from homology"/>
<comment type="function">
    <text evidence="4">Catalyzes the interconversion of L-alanine and D-alanine. May also act on other amino acids.</text>
</comment>
<dbReference type="NCBIfam" id="TIGR00492">
    <property type="entry name" value="alr"/>
    <property type="match status" value="1"/>
</dbReference>
<dbReference type="InterPro" id="IPR001608">
    <property type="entry name" value="Ala_racemase_N"/>
</dbReference>
<dbReference type="Pfam" id="PF00842">
    <property type="entry name" value="Ala_racemase_C"/>
    <property type="match status" value="1"/>
</dbReference>
<evidence type="ECO:0000313" key="6">
    <source>
        <dbReference type="EMBL" id="MCZ8515248.1"/>
    </source>
</evidence>
<name>A0ABT4QEL0_9BACL</name>
<accession>A0ABT4QEL0</accession>
<feature type="binding site" evidence="4">
    <location>
        <position position="154"/>
    </location>
    <ligand>
        <name>substrate</name>
    </ligand>
</feature>
<organism evidence="6 7">
    <name type="scientific">Paenibacillus gyeongsangnamensis</name>
    <dbReference type="NCBI Taxonomy" id="3388067"/>
    <lineage>
        <taxon>Bacteria</taxon>
        <taxon>Bacillati</taxon>
        <taxon>Bacillota</taxon>
        <taxon>Bacilli</taxon>
        <taxon>Bacillales</taxon>
        <taxon>Paenibacillaceae</taxon>
        <taxon>Paenibacillus</taxon>
    </lineage>
</organism>
<comment type="catalytic activity">
    <reaction evidence="4">
        <text>L-alanine = D-alanine</text>
        <dbReference type="Rhea" id="RHEA:20249"/>
        <dbReference type="ChEBI" id="CHEBI:57416"/>
        <dbReference type="ChEBI" id="CHEBI:57972"/>
        <dbReference type="EC" id="5.1.1.1"/>
    </reaction>
</comment>
<reference evidence="6 7" key="1">
    <citation type="submission" date="2022-12" db="EMBL/GenBank/DDBJ databases">
        <title>Draft genome sequence of Paenibacillus sp. dW9.</title>
        <authorList>
            <person name="Choi E.-W."/>
            <person name="Kim D.-U."/>
        </authorList>
    </citation>
    <scope>NUCLEOTIDE SEQUENCE [LARGE SCALE GENOMIC DNA]</scope>
    <source>
        <strain evidence="7">dW9</strain>
    </source>
</reference>
<dbReference type="SMART" id="SM01005">
    <property type="entry name" value="Ala_racemase_C"/>
    <property type="match status" value="1"/>
</dbReference>
<keyword evidence="7" id="KW-1185">Reference proteome</keyword>
<dbReference type="EC" id="5.1.1.1" evidence="4"/>
<comment type="caution">
    <text evidence="6">The sequence shown here is derived from an EMBL/GenBank/DDBJ whole genome shotgun (WGS) entry which is preliminary data.</text>
</comment>
<dbReference type="Pfam" id="PF01168">
    <property type="entry name" value="Ala_racemase_N"/>
    <property type="match status" value="1"/>
</dbReference>
<protein>
    <recommendedName>
        <fullName evidence="4">Alanine racemase</fullName>
        <ecNumber evidence="4">5.1.1.1</ecNumber>
    </recommendedName>
</protein>
<evidence type="ECO:0000256" key="2">
    <source>
        <dbReference type="ARBA" id="ARBA00022898"/>
    </source>
</evidence>
<dbReference type="Proteomes" id="UP001527882">
    <property type="component" value="Unassembled WGS sequence"/>
</dbReference>
<dbReference type="PANTHER" id="PTHR30511:SF0">
    <property type="entry name" value="ALANINE RACEMASE, CATABOLIC-RELATED"/>
    <property type="match status" value="1"/>
</dbReference>
<feature type="active site" description="Proton acceptor; specific for L-alanine" evidence="4">
    <location>
        <position position="285"/>
    </location>
</feature>